<dbReference type="RefSeq" id="WP_170093936.1">
    <property type="nucleotide sequence ID" value="NZ_WOYG01000001.1"/>
</dbReference>
<feature type="transmembrane region" description="Helical" evidence="1">
    <location>
        <begin position="6"/>
        <end position="25"/>
    </location>
</feature>
<name>A0A847UFA4_9EURY</name>
<reference evidence="2" key="1">
    <citation type="submission" date="2019-12" db="EMBL/GenBank/DDBJ databases">
        <title>Whole-genome sequence of Halomicrobium mukohataei pws1.</title>
        <authorList>
            <person name="Verma D.K."/>
            <person name="Gopal K."/>
            <person name="Prasad E.S."/>
        </authorList>
    </citation>
    <scope>NUCLEOTIDE SEQUENCE</scope>
    <source>
        <strain evidence="2">Pws1</strain>
    </source>
</reference>
<feature type="transmembrane region" description="Helical" evidence="1">
    <location>
        <begin position="62"/>
        <end position="80"/>
    </location>
</feature>
<proteinExistence type="predicted"/>
<keyword evidence="1" id="KW-0812">Transmembrane</keyword>
<dbReference type="EMBL" id="WOYG01000001">
    <property type="protein sequence ID" value="NLV10200.1"/>
    <property type="molecule type" value="Genomic_DNA"/>
</dbReference>
<evidence type="ECO:0000313" key="3">
    <source>
        <dbReference type="Proteomes" id="UP000608662"/>
    </source>
</evidence>
<organism evidence="2 3">
    <name type="scientific">Halomicrobium mukohataei</name>
    <dbReference type="NCBI Taxonomy" id="57705"/>
    <lineage>
        <taxon>Archaea</taxon>
        <taxon>Methanobacteriati</taxon>
        <taxon>Methanobacteriota</taxon>
        <taxon>Stenosarchaea group</taxon>
        <taxon>Halobacteria</taxon>
        <taxon>Halobacteriales</taxon>
        <taxon>Haloarculaceae</taxon>
        <taxon>Halomicrobium</taxon>
    </lineage>
</organism>
<accession>A0A847UFA4</accession>
<dbReference type="AlphaFoldDB" id="A0A847UFA4"/>
<gene>
    <name evidence="2" type="ORF">GOC74_09685</name>
</gene>
<evidence type="ECO:0000256" key="1">
    <source>
        <dbReference type="SAM" id="Phobius"/>
    </source>
</evidence>
<feature type="transmembrane region" description="Helical" evidence="1">
    <location>
        <begin position="37"/>
        <end position="56"/>
    </location>
</feature>
<comment type="caution">
    <text evidence="2">The sequence shown here is derived from an EMBL/GenBank/DDBJ whole genome shotgun (WGS) entry which is preliminary data.</text>
</comment>
<dbReference type="Proteomes" id="UP000608662">
    <property type="component" value="Unassembled WGS sequence"/>
</dbReference>
<keyword evidence="1" id="KW-1133">Transmembrane helix</keyword>
<sequence>MFALPALNTEFLLALVLGAVLSKGFELAVERWELEPYALALLGVAAIGFAGVDPFFDGDAQWVRAGFVALGVGAIALWGYRRLDGSATQ</sequence>
<evidence type="ECO:0000313" key="2">
    <source>
        <dbReference type="EMBL" id="NLV10200.1"/>
    </source>
</evidence>
<protein>
    <submittedName>
        <fullName evidence="2">Uncharacterized protein</fullName>
    </submittedName>
</protein>
<keyword evidence="1" id="KW-0472">Membrane</keyword>